<dbReference type="Proteomes" id="UP000076722">
    <property type="component" value="Unassembled WGS sequence"/>
</dbReference>
<protein>
    <recommendedName>
        <fullName evidence="4">Small ribosomal subunit protein mS41</fullName>
    </recommendedName>
</protein>
<name>A0A164S8W0_9AGAM</name>
<dbReference type="GO" id="GO:0005739">
    <property type="term" value="C:mitochondrion"/>
    <property type="evidence" value="ECO:0007669"/>
    <property type="project" value="UniProtKB-SubCell"/>
</dbReference>
<evidence type="ECO:0000256" key="3">
    <source>
        <dbReference type="ARBA" id="ARBA00023128"/>
    </source>
</evidence>
<evidence type="ECO:0000256" key="1">
    <source>
        <dbReference type="ARBA" id="ARBA00004173"/>
    </source>
</evidence>
<dbReference type="Pfam" id="PF09597">
    <property type="entry name" value="SAM_Ribosomal_mS41"/>
    <property type="match status" value="1"/>
</dbReference>
<sequence length="128" mass="14805">MMALRTVSSLIVRPPLVRCFQAVIGREQVPAPRGKFSTPEALLKSFGRSAETKLKVESWEALWKMRGIDMKEAGISVKDRRYILWAMEKYRTGEEPIQFAHPPKPPKKVRGWGPKVQYGKLIRSRRKR</sequence>
<comment type="similarity">
    <text evidence="2">Belongs to the mitochondrion-specific ribosomal protein mS41 family.</text>
</comment>
<gene>
    <name evidence="6" type="ORF">SISNIDRAFT_456863</name>
</gene>
<evidence type="ECO:0000313" key="6">
    <source>
        <dbReference type="EMBL" id="KZS91254.1"/>
    </source>
</evidence>
<dbReference type="InterPro" id="IPR019083">
    <property type="entry name" value="SAM_Ribosomal_mS41"/>
</dbReference>
<reference evidence="6 7" key="1">
    <citation type="journal article" date="2016" name="Mol. Biol. Evol.">
        <title>Comparative Genomics of Early-Diverging Mushroom-Forming Fungi Provides Insights into the Origins of Lignocellulose Decay Capabilities.</title>
        <authorList>
            <person name="Nagy L.G."/>
            <person name="Riley R."/>
            <person name="Tritt A."/>
            <person name="Adam C."/>
            <person name="Daum C."/>
            <person name="Floudas D."/>
            <person name="Sun H."/>
            <person name="Yadav J.S."/>
            <person name="Pangilinan J."/>
            <person name="Larsson K.H."/>
            <person name="Matsuura K."/>
            <person name="Barry K."/>
            <person name="Labutti K."/>
            <person name="Kuo R."/>
            <person name="Ohm R.A."/>
            <person name="Bhattacharya S.S."/>
            <person name="Shirouzu T."/>
            <person name="Yoshinaga Y."/>
            <person name="Martin F.M."/>
            <person name="Grigoriev I.V."/>
            <person name="Hibbett D.S."/>
        </authorList>
    </citation>
    <scope>NUCLEOTIDE SEQUENCE [LARGE SCALE GENOMIC DNA]</scope>
    <source>
        <strain evidence="6 7">HHB9708</strain>
    </source>
</reference>
<dbReference type="SMART" id="SM01238">
    <property type="entry name" value="IGR"/>
    <property type="match status" value="1"/>
</dbReference>
<dbReference type="PANTHER" id="PTHR28235:SF1">
    <property type="entry name" value="SMALL RIBOSOMAL SUBUNIT PROTEIN MS41"/>
    <property type="match status" value="1"/>
</dbReference>
<dbReference type="OrthoDB" id="18595at2759"/>
<dbReference type="InterPro" id="IPR039603">
    <property type="entry name" value="Ribosomal_mS41"/>
</dbReference>
<proteinExistence type="inferred from homology"/>
<dbReference type="EMBL" id="KV419416">
    <property type="protein sequence ID" value="KZS91254.1"/>
    <property type="molecule type" value="Genomic_DNA"/>
</dbReference>
<accession>A0A164S8W0</accession>
<keyword evidence="7" id="KW-1185">Reference proteome</keyword>
<organism evidence="6 7">
    <name type="scientific">Sistotremastrum niveocremeum HHB9708</name>
    <dbReference type="NCBI Taxonomy" id="1314777"/>
    <lineage>
        <taxon>Eukaryota</taxon>
        <taxon>Fungi</taxon>
        <taxon>Dikarya</taxon>
        <taxon>Basidiomycota</taxon>
        <taxon>Agaricomycotina</taxon>
        <taxon>Agaricomycetes</taxon>
        <taxon>Sistotremastrales</taxon>
        <taxon>Sistotremastraceae</taxon>
        <taxon>Sertulicium</taxon>
        <taxon>Sertulicium niveocremeum</taxon>
    </lineage>
</organism>
<dbReference type="STRING" id="1314777.A0A164S8W0"/>
<evidence type="ECO:0000256" key="2">
    <source>
        <dbReference type="ARBA" id="ARBA00010492"/>
    </source>
</evidence>
<evidence type="ECO:0000313" key="7">
    <source>
        <dbReference type="Proteomes" id="UP000076722"/>
    </source>
</evidence>
<evidence type="ECO:0000256" key="4">
    <source>
        <dbReference type="ARBA" id="ARBA00035129"/>
    </source>
</evidence>
<feature type="domain" description="Small ribosomal subunit protein mS41 SAM" evidence="5">
    <location>
        <begin position="39"/>
        <end position="93"/>
    </location>
</feature>
<dbReference type="AlphaFoldDB" id="A0A164S8W0"/>
<evidence type="ECO:0000259" key="5">
    <source>
        <dbReference type="SMART" id="SM01238"/>
    </source>
</evidence>
<dbReference type="PANTHER" id="PTHR28235">
    <property type="entry name" value="PROTEIN FYV4, MITOCHONDRIAL"/>
    <property type="match status" value="1"/>
</dbReference>
<keyword evidence="3" id="KW-0496">Mitochondrion</keyword>
<comment type="subcellular location">
    <subcellularLocation>
        <location evidence="1">Mitochondrion</location>
    </subcellularLocation>
</comment>